<accession>A0A174I263</accession>
<dbReference type="Pfam" id="PF20124">
    <property type="entry name" value="DUF6514"/>
    <property type="match status" value="1"/>
</dbReference>
<dbReference type="OrthoDB" id="1954979at2"/>
<dbReference type="RefSeq" id="WP_055277897.1">
    <property type="nucleotide sequence ID" value="NZ_CYZV01000057.1"/>
</dbReference>
<name>A0A174I263_9CLOT</name>
<dbReference type="AlphaFoldDB" id="A0A174I263"/>
<dbReference type="InterPro" id="IPR017016">
    <property type="entry name" value="UCP033595"/>
</dbReference>
<reference evidence="1 2" key="1">
    <citation type="submission" date="2015-09" db="EMBL/GenBank/DDBJ databases">
        <authorList>
            <consortium name="Pathogen Informatics"/>
        </authorList>
    </citation>
    <scope>NUCLEOTIDE SEQUENCE [LARGE SCALE GENOMIC DNA]</scope>
    <source>
        <strain evidence="1 2">2789STDY5834855</strain>
    </source>
</reference>
<evidence type="ECO:0000313" key="1">
    <source>
        <dbReference type="EMBL" id="CUO81274.1"/>
    </source>
</evidence>
<organism evidence="1 2">
    <name type="scientific">Clostridium disporicum</name>
    <dbReference type="NCBI Taxonomy" id="84024"/>
    <lineage>
        <taxon>Bacteria</taxon>
        <taxon>Bacillati</taxon>
        <taxon>Bacillota</taxon>
        <taxon>Clostridia</taxon>
        <taxon>Eubacteriales</taxon>
        <taxon>Clostridiaceae</taxon>
        <taxon>Clostridium</taxon>
    </lineage>
</organism>
<dbReference type="EMBL" id="CYZV01000057">
    <property type="protein sequence ID" value="CUO81274.1"/>
    <property type="molecule type" value="Genomic_DNA"/>
</dbReference>
<dbReference type="Proteomes" id="UP000095558">
    <property type="component" value="Unassembled WGS sequence"/>
</dbReference>
<evidence type="ECO:0000313" key="2">
    <source>
        <dbReference type="Proteomes" id="UP000095558"/>
    </source>
</evidence>
<gene>
    <name evidence="1" type="ORF">ERS852470_03441</name>
</gene>
<proteinExistence type="predicted"/>
<protein>
    <submittedName>
        <fullName evidence="1">Uncharacterized protein</fullName>
    </submittedName>
</protein>
<sequence>MRIKKSLSKIVNFDDKESRYIYRIVENSIRNRQAFGIEIERQDFEEGEVINLERDIVDIVASNQRKAEDILMLLFNNLVSPIHLVDIVGEYADLCVNDFGV</sequence>